<keyword evidence="3" id="KW-1185">Reference proteome</keyword>
<dbReference type="InterPro" id="IPR001810">
    <property type="entry name" value="F-box_dom"/>
</dbReference>
<dbReference type="Proteomes" id="UP000053820">
    <property type="component" value="Unassembled WGS sequence"/>
</dbReference>
<dbReference type="EMBL" id="KN839869">
    <property type="protein sequence ID" value="KIJ60760.1"/>
    <property type="molecule type" value="Genomic_DNA"/>
</dbReference>
<dbReference type="Pfam" id="PF12937">
    <property type="entry name" value="F-box-like"/>
    <property type="match status" value="1"/>
</dbReference>
<dbReference type="InterPro" id="IPR036047">
    <property type="entry name" value="F-box-like_dom_sf"/>
</dbReference>
<name>A0A0C9VSC0_9AGAM</name>
<dbReference type="AlphaFoldDB" id="A0A0C9VSC0"/>
<dbReference type="PROSITE" id="PS50181">
    <property type="entry name" value="FBOX"/>
    <property type="match status" value="1"/>
</dbReference>
<evidence type="ECO:0000259" key="1">
    <source>
        <dbReference type="PROSITE" id="PS50181"/>
    </source>
</evidence>
<accession>A0A0C9VSC0</accession>
<evidence type="ECO:0000313" key="3">
    <source>
        <dbReference type="Proteomes" id="UP000053820"/>
    </source>
</evidence>
<evidence type="ECO:0000313" key="2">
    <source>
        <dbReference type="EMBL" id="KIJ60760.1"/>
    </source>
</evidence>
<proteinExistence type="predicted"/>
<dbReference type="HOGENOM" id="CLU_075885_0_0_1"/>
<dbReference type="SMART" id="SM00256">
    <property type="entry name" value="FBOX"/>
    <property type="match status" value="1"/>
</dbReference>
<protein>
    <recommendedName>
        <fullName evidence="1">F-box domain-containing protein</fullName>
    </recommendedName>
</protein>
<dbReference type="SUPFAM" id="SSF81383">
    <property type="entry name" value="F-box domain"/>
    <property type="match status" value="1"/>
</dbReference>
<reference evidence="2 3" key="1">
    <citation type="submission" date="2014-04" db="EMBL/GenBank/DDBJ databases">
        <title>Evolutionary Origins and Diversification of the Mycorrhizal Mutualists.</title>
        <authorList>
            <consortium name="DOE Joint Genome Institute"/>
            <consortium name="Mycorrhizal Genomics Consortium"/>
            <person name="Kohler A."/>
            <person name="Kuo A."/>
            <person name="Nagy L.G."/>
            <person name="Floudas D."/>
            <person name="Copeland A."/>
            <person name="Barry K.W."/>
            <person name="Cichocki N."/>
            <person name="Veneault-Fourrey C."/>
            <person name="LaButti K."/>
            <person name="Lindquist E.A."/>
            <person name="Lipzen A."/>
            <person name="Lundell T."/>
            <person name="Morin E."/>
            <person name="Murat C."/>
            <person name="Riley R."/>
            <person name="Ohm R."/>
            <person name="Sun H."/>
            <person name="Tunlid A."/>
            <person name="Henrissat B."/>
            <person name="Grigoriev I.V."/>
            <person name="Hibbett D.S."/>
            <person name="Martin F."/>
        </authorList>
    </citation>
    <scope>NUCLEOTIDE SEQUENCE [LARGE SCALE GENOMIC DNA]</scope>
    <source>
        <strain evidence="2 3">MD-312</strain>
    </source>
</reference>
<dbReference type="CDD" id="cd09917">
    <property type="entry name" value="F-box_SF"/>
    <property type="match status" value="1"/>
</dbReference>
<feature type="domain" description="F-box" evidence="1">
    <location>
        <begin position="1"/>
        <end position="46"/>
    </location>
</feature>
<sequence>MFYLLPNELIAKVFDHFDVPSLLQCDQVCKLFHALISESTHLLYKIELFASCMEDAGNRTGCELQERDRLQVLWSYNQAWQEMLWSNAEEVPLERGGSLQLSGGVLAQVVGRTEGRVVSFVQLPCRIKGIFEKRWTVKVEFHIREFNFDVSQDLLVCLEVVGHIPSDQTCNIHLRSFSTGKVHPLPSSTLITHSPHRLNSWRDPEFIIQICGCYVGILFIDGRDGGASGPSDLVVWNWQTGDRELVDGFSFPFLTLQKYS</sequence>
<gene>
    <name evidence="2" type="ORF">HYDPIDRAFT_116815</name>
</gene>
<dbReference type="Gene3D" id="1.20.1280.50">
    <property type="match status" value="1"/>
</dbReference>
<organism evidence="2 3">
    <name type="scientific">Hydnomerulius pinastri MD-312</name>
    <dbReference type="NCBI Taxonomy" id="994086"/>
    <lineage>
        <taxon>Eukaryota</taxon>
        <taxon>Fungi</taxon>
        <taxon>Dikarya</taxon>
        <taxon>Basidiomycota</taxon>
        <taxon>Agaricomycotina</taxon>
        <taxon>Agaricomycetes</taxon>
        <taxon>Agaricomycetidae</taxon>
        <taxon>Boletales</taxon>
        <taxon>Boletales incertae sedis</taxon>
        <taxon>Leucogyrophana</taxon>
    </lineage>
</organism>
<dbReference type="OrthoDB" id="2692199at2759"/>